<sequence>MRLSSFLLYLGPITACVSCGKLNQPLEGGSGINPLDLAGGSSFTSSAPSSGDADINGGLMAGDYVETSLPNTAFYASKPGPSTKPKGVLAQGVVLKVLTPEGNFIQVQAMTGEVGYVSNAAVVPQGMLTANVPLAPGAPPVVEPEKPEDEPAPDPEIPGIQPPDEAPDVSPPDDTPAPEPEIPGIQE</sequence>
<evidence type="ECO:0008006" key="4">
    <source>
        <dbReference type="Google" id="ProtNLM"/>
    </source>
</evidence>
<keyword evidence="3" id="KW-1185">Reference proteome</keyword>
<evidence type="ECO:0000256" key="1">
    <source>
        <dbReference type="SAM" id="MobiDB-lite"/>
    </source>
</evidence>
<accession>A0ABP9UV02</accession>
<comment type="caution">
    <text evidence="2">The sequence shown here is derived from an EMBL/GenBank/DDBJ whole genome shotgun (WGS) entry which is preliminary data.</text>
</comment>
<protein>
    <recommendedName>
        <fullName evidence="4">SH3 domain-containing protein</fullName>
    </recommendedName>
</protein>
<feature type="region of interest" description="Disordered" evidence="1">
    <location>
        <begin position="136"/>
        <end position="187"/>
    </location>
</feature>
<name>A0ABP9UV02_9BACT</name>
<proteinExistence type="predicted"/>
<evidence type="ECO:0000313" key="3">
    <source>
        <dbReference type="Proteomes" id="UP001424741"/>
    </source>
</evidence>
<feature type="compositionally biased region" description="Pro residues" evidence="1">
    <location>
        <begin position="169"/>
        <end position="181"/>
    </location>
</feature>
<gene>
    <name evidence="2" type="ORF">Rhal01_00454</name>
</gene>
<reference evidence="2 3" key="1">
    <citation type="submission" date="2024-02" db="EMBL/GenBank/DDBJ databases">
        <title>Rubritalea halochordaticola NBRC 107102.</title>
        <authorList>
            <person name="Ichikawa N."/>
            <person name="Katano-Makiyama Y."/>
            <person name="Hidaka K."/>
        </authorList>
    </citation>
    <scope>NUCLEOTIDE SEQUENCE [LARGE SCALE GENOMIC DNA]</scope>
    <source>
        <strain evidence="2 3">NBRC 107102</strain>
    </source>
</reference>
<evidence type="ECO:0000313" key="2">
    <source>
        <dbReference type="EMBL" id="GAA5494294.1"/>
    </source>
</evidence>
<organism evidence="2 3">
    <name type="scientific">Rubritalea halochordaticola</name>
    <dbReference type="NCBI Taxonomy" id="714537"/>
    <lineage>
        <taxon>Bacteria</taxon>
        <taxon>Pseudomonadati</taxon>
        <taxon>Verrucomicrobiota</taxon>
        <taxon>Verrucomicrobiia</taxon>
        <taxon>Verrucomicrobiales</taxon>
        <taxon>Rubritaleaceae</taxon>
        <taxon>Rubritalea</taxon>
    </lineage>
</organism>
<dbReference type="Proteomes" id="UP001424741">
    <property type="component" value="Unassembled WGS sequence"/>
</dbReference>
<dbReference type="EMBL" id="BAABRL010000001">
    <property type="protein sequence ID" value="GAA5494294.1"/>
    <property type="molecule type" value="Genomic_DNA"/>
</dbReference>